<reference evidence="1 2" key="1">
    <citation type="submission" date="2018-09" db="EMBL/GenBank/DDBJ databases">
        <title>Genomic Encyclopedia of Type Strains, Phase III (KMG-III): the genomes of soil and plant-associated and newly described type strains.</title>
        <authorList>
            <person name="Whitman W."/>
        </authorList>
    </citation>
    <scope>NUCLEOTIDE SEQUENCE [LARGE SCALE GENOMIC DNA]</scope>
    <source>
        <strain evidence="1 2">CECT 7938</strain>
    </source>
</reference>
<dbReference type="RefSeq" id="WP_120258981.1">
    <property type="nucleotide sequence ID" value="NZ_RAPY01000001.1"/>
</dbReference>
<dbReference type="AlphaFoldDB" id="A0A420BL33"/>
<sequence>MAQEVNHYIATGKDRSKTISGQYGDLSGICLFEDGKFMLYGYATMVFGSYVFEKDYLLFYPDQLPQFQLYACHNPTLGDEVSVNFRGFEEGKAFVQFGDDSMQPVFNDGANCFDFPYIYEQSHPMPQLKFTVQNEGFDAGSAYQTFHHQNDQRFNDFIAINNKPQRARANFGAYLYLTEDKKLAISLSNYGGRKGFLRETPVDPTQKRWLEILTMKKEYESAGSIELTAIFSNAEYNISYPDLAEYNFDKATNQYISKSAEDNDQERDQGDRYLRQYTKQPLVPKQGKFDSKTAATASLFFASCNKPDESYNHIKRRKEITK</sequence>
<dbReference type="Proteomes" id="UP000286246">
    <property type="component" value="Unassembled WGS sequence"/>
</dbReference>
<evidence type="ECO:0008006" key="3">
    <source>
        <dbReference type="Google" id="ProtNLM"/>
    </source>
</evidence>
<evidence type="ECO:0000313" key="2">
    <source>
        <dbReference type="Proteomes" id="UP000286246"/>
    </source>
</evidence>
<organism evidence="1 2">
    <name type="scientific">Sphingobacterium detergens</name>
    <dbReference type="NCBI Taxonomy" id="1145106"/>
    <lineage>
        <taxon>Bacteria</taxon>
        <taxon>Pseudomonadati</taxon>
        <taxon>Bacteroidota</taxon>
        <taxon>Sphingobacteriia</taxon>
        <taxon>Sphingobacteriales</taxon>
        <taxon>Sphingobacteriaceae</taxon>
        <taxon>Sphingobacterium</taxon>
    </lineage>
</organism>
<gene>
    <name evidence="1" type="ORF">DFQ12_2306</name>
</gene>
<dbReference type="EMBL" id="RAPY01000001">
    <property type="protein sequence ID" value="RKE57418.1"/>
    <property type="molecule type" value="Genomic_DNA"/>
</dbReference>
<name>A0A420BL33_SPHD1</name>
<accession>A0A420BL33</accession>
<keyword evidence="2" id="KW-1185">Reference proteome</keyword>
<comment type="caution">
    <text evidence="1">The sequence shown here is derived from an EMBL/GenBank/DDBJ whole genome shotgun (WGS) entry which is preliminary data.</text>
</comment>
<evidence type="ECO:0000313" key="1">
    <source>
        <dbReference type="EMBL" id="RKE57418.1"/>
    </source>
</evidence>
<proteinExistence type="predicted"/>
<dbReference type="OrthoDB" id="6654917at2"/>
<protein>
    <recommendedName>
        <fullName evidence="3">Preprotein translocase subunit SecD</fullName>
    </recommendedName>
</protein>